<dbReference type="OrthoDB" id="2392753at2759"/>
<accession>A0A8H3QLX5</accession>
<reference evidence="1" key="1">
    <citation type="submission" date="2019-10" db="EMBL/GenBank/DDBJ databases">
        <title>Conservation and host-specific expression of non-tandemly repeated heterogenous ribosome RNA gene in arbuscular mycorrhizal fungi.</title>
        <authorList>
            <person name="Maeda T."/>
            <person name="Kobayashi Y."/>
            <person name="Nakagawa T."/>
            <person name="Ezawa T."/>
            <person name="Yamaguchi K."/>
            <person name="Bino T."/>
            <person name="Nishimoto Y."/>
            <person name="Shigenobu S."/>
            <person name="Kawaguchi M."/>
        </authorList>
    </citation>
    <scope>NUCLEOTIDE SEQUENCE</scope>
    <source>
        <strain evidence="1">HR1</strain>
    </source>
</reference>
<evidence type="ECO:0000313" key="1">
    <source>
        <dbReference type="EMBL" id="GES84573.1"/>
    </source>
</evidence>
<dbReference type="EMBL" id="BLAL01000081">
    <property type="protein sequence ID" value="GES84573.1"/>
    <property type="molecule type" value="Genomic_DNA"/>
</dbReference>
<dbReference type="Proteomes" id="UP000615446">
    <property type="component" value="Unassembled WGS sequence"/>
</dbReference>
<evidence type="ECO:0000313" key="2">
    <source>
        <dbReference type="Proteomes" id="UP000615446"/>
    </source>
</evidence>
<organism evidence="1 2">
    <name type="scientific">Rhizophagus clarus</name>
    <dbReference type="NCBI Taxonomy" id="94130"/>
    <lineage>
        <taxon>Eukaryota</taxon>
        <taxon>Fungi</taxon>
        <taxon>Fungi incertae sedis</taxon>
        <taxon>Mucoromycota</taxon>
        <taxon>Glomeromycotina</taxon>
        <taxon>Glomeromycetes</taxon>
        <taxon>Glomerales</taxon>
        <taxon>Glomeraceae</taxon>
        <taxon>Rhizophagus</taxon>
    </lineage>
</organism>
<proteinExistence type="predicted"/>
<name>A0A8H3QLX5_9GLOM</name>
<gene>
    <name evidence="1" type="ORF">RCL2_001168800</name>
</gene>
<sequence>MMRKYSEHLVKSNILMATIHHNDDSACNPANNFHMFRILGCKENDLSDQYQKLNDAILQHGFYQYMDVYSYLPIDIMKCYQFLKNLQLTCSIGIYRYIQGNYLGTITYIWKIPESEITDEFQDKMQKVHMLAKIHEGLPKYFTWQMRKNVLGKYSLIKNITSAMLRMLYFDFTGNAVITSNTISHKIEDRLRLMLALKDSLIIFNLRTNNGFKGNKFDTF</sequence>
<protein>
    <submittedName>
        <fullName evidence="1">Uncharacterized protein</fullName>
    </submittedName>
</protein>
<dbReference type="AlphaFoldDB" id="A0A8H3QLX5"/>
<comment type="caution">
    <text evidence="1">The sequence shown here is derived from an EMBL/GenBank/DDBJ whole genome shotgun (WGS) entry which is preliminary data.</text>
</comment>